<dbReference type="PROSITE" id="PS51106">
    <property type="entry name" value="PTS_EIIC_TYPE_4"/>
    <property type="match status" value="1"/>
</dbReference>
<feature type="transmembrane region" description="Helical" evidence="10">
    <location>
        <begin position="20"/>
        <end position="41"/>
    </location>
</feature>
<evidence type="ECO:0000256" key="8">
    <source>
        <dbReference type="ARBA" id="ARBA00023136"/>
    </source>
</evidence>
<evidence type="ECO:0000256" key="1">
    <source>
        <dbReference type="ARBA" id="ARBA00004651"/>
    </source>
</evidence>
<feature type="transmembrane region" description="Helical" evidence="10">
    <location>
        <begin position="164"/>
        <end position="184"/>
    </location>
</feature>
<evidence type="ECO:0000256" key="9">
    <source>
        <dbReference type="SAM" id="MobiDB-lite"/>
    </source>
</evidence>
<keyword evidence="4" id="KW-0762">Sugar transport</keyword>
<feature type="transmembrane region" description="Helical" evidence="10">
    <location>
        <begin position="53"/>
        <end position="72"/>
    </location>
</feature>
<feature type="transmembrane region" description="Helical" evidence="10">
    <location>
        <begin position="78"/>
        <end position="101"/>
    </location>
</feature>
<feature type="transmembrane region" description="Helical" evidence="10">
    <location>
        <begin position="196"/>
        <end position="226"/>
    </location>
</feature>
<protein>
    <submittedName>
        <fullName evidence="11">Mannose-specific PTS system component IIC</fullName>
    </submittedName>
</protein>
<dbReference type="GO" id="GO:0005886">
    <property type="term" value="C:plasma membrane"/>
    <property type="evidence" value="ECO:0007669"/>
    <property type="project" value="UniProtKB-SubCell"/>
</dbReference>
<gene>
    <name evidence="11" type="ORF">FD14_GL002042</name>
</gene>
<evidence type="ECO:0000256" key="7">
    <source>
        <dbReference type="ARBA" id="ARBA00022989"/>
    </source>
</evidence>
<keyword evidence="6 10" id="KW-0812">Transmembrane</keyword>
<evidence type="ECO:0000256" key="3">
    <source>
        <dbReference type="ARBA" id="ARBA00022475"/>
    </source>
</evidence>
<dbReference type="NCBIfam" id="NF011647">
    <property type="entry name" value="PRK15065.1"/>
    <property type="match status" value="1"/>
</dbReference>
<keyword evidence="2" id="KW-0813">Transport</keyword>
<proteinExistence type="predicted"/>
<evidence type="ECO:0000256" key="6">
    <source>
        <dbReference type="ARBA" id="ARBA00022692"/>
    </source>
</evidence>
<accession>A0A0R2EQH8</accession>
<dbReference type="Proteomes" id="UP000051442">
    <property type="component" value="Unassembled WGS sequence"/>
</dbReference>
<reference evidence="11 12" key="1">
    <citation type="journal article" date="2015" name="Genome Announc.">
        <title>Expanding the biotechnology potential of lactobacilli through comparative genomics of 213 strains and associated genera.</title>
        <authorList>
            <person name="Sun Z."/>
            <person name="Harris H.M."/>
            <person name="McCann A."/>
            <person name="Guo C."/>
            <person name="Argimon S."/>
            <person name="Zhang W."/>
            <person name="Yang X."/>
            <person name="Jeffery I.B."/>
            <person name="Cooney J.C."/>
            <person name="Kagawa T.F."/>
            <person name="Liu W."/>
            <person name="Song Y."/>
            <person name="Salvetti E."/>
            <person name="Wrobel A."/>
            <person name="Rasinkangas P."/>
            <person name="Parkhill J."/>
            <person name="Rea M.C."/>
            <person name="O'Sullivan O."/>
            <person name="Ritari J."/>
            <person name="Douillard F.P."/>
            <person name="Paul Ross R."/>
            <person name="Yang R."/>
            <person name="Briner A.E."/>
            <person name="Felis G.E."/>
            <person name="de Vos W.M."/>
            <person name="Barrangou R."/>
            <person name="Klaenhammer T.R."/>
            <person name="Caufield P.W."/>
            <person name="Cui Y."/>
            <person name="Zhang H."/>
            <person name="O'Toole P.W."/>
        </authorList>
    </citation>
    <scope>NUCLEOTIDE SEQUENCE [LARGE SCALE GENOMIC DNA]</scope>
    <source>
        <strain evidence="11 12">DSM 23365</strain>
    </source>
</reference>
<comment type="subcellular location">
    <subcellularLocation>
        <location evidence="1">Cell membrane</location>
        <topology evidence="1">Multi-pass membrane protein</topology>
    </subcellularLocation>
</comment>
<dbReference type="AlphaFoldDB" id="A0A0R2EQH8"/>
<name>A0A0R2EQH8_9LACO</name>
<dbReference type="EMBL" id="AYZM01000153">
    <property type="protein sequence ID" value="KRN18369.1"/>
    <property type="molecule type" value="Genomic_DNA"/>
</dbReference>
<dbReference type="InterPro" id="IPR050303">
    <property type="entry name" value="GatZ_KbaZ_carbometab"/>
</dbReference>
<keyword evidence="7 10" id="KW-1133">Transmembrane helix</keyword>
<dbReference type="PATRIC" id="fig|1423804.4.peg.2217"/>
<dbReference type="PANTHER" id="PTHR32502">
    <property type="entry name" value="N-ACETYLGALACTOSAMINE PERMEASE II COMPONENT-RELATED"/>
    <property type="match status" value="1"/>
</dbReference>
<evidence type="ECO:0000313" key="11">
    <source>
        <dbReference type="EMBL" id="KRN18369.1"/>
    </source>
</evidence>
<evidence type="ECO:0000313" key="12">
    <source>
        <dbReference type="Proteomes" id="UP000051442"/>
    </source>
</evidence>
<keyword evidence="3" id="KW-1003">Cell membrane</keyword>
<feature type="region of interest" description="Disordered" evidence="9">
    <location>
        <begin position="232"/>
        <end position="254"/>
    </location>
</feature>
<comment type="caution">
    <text evidence="11">The sequence shown here is derived from an EMBL/GenBank/DDBJ whole genome shotgun (WGS) entry which is preliminary data.</text>
</comment>
<dbReference type="PANTHER" id="PTHR32502:SF25">
    <property type="entry name" value="PHOSPHOTRANSFERASE SYSTEM, MANNOSE-SPECIFIC EIIC"/>
    <property type="match status" value="1"/>
</dbReference>
<keyword evidence="12" id="KW-1185">Reference proteome</keyword>
<evidence type="ECO:0000256" key="2">
    <source>
        <dbReference type="ARBA" id="ARBA00022448"/>
    </source>
</evidence>
<dbReference type="GO" id="GO:0009401">
    <property type="term" value="P:phosphoenolpyruvate-dependent sugar phosphotransferase system"/>
    <property type="evidence" value="ECO:0007669"/>
    <property type="project" value="UniProtKB-KW"/>
</dbReference>
<evidence type="ECO:0000256" key="5">
    <source>
        <dbReference type="ARBA" id="ARBA00022683"/>
    </source>
</evidence>
<dbReference type="InterPro" id="IPR004700">
    <property type="entry name" value="PTS_IIC_man"/>
</dbReference>
<dbReference type="Pfam" id="PF03609">
    <property type="entry name" value="EII-Sor"/>
    <property type="match status" value="1"/>
</dbReference>
<feature type="compositionally biased region" description="Acidic residues" evidence="9">
    <location>
        <begin position="240"/>
        <end position="254"/>
    </location>
</feature>
<feature type="transmembrane region" description="Helical" evidence="10">
    <location>
        <begin position="139"/>
        <end position="158"/>
    </location>
</feature>
<evidence type="ECO:0000256" key="4">
    <source>
        <dbReference type="ARBA" id="ARBA00022597"/>
    </source>
</evidence>
<keyword evidence="5" id="KW-0598">Phosphotransferase system</keyword>
<sequence>MAFLAGVDGILDEWSFQQPIVAGTLMGVVTGDISAGILLGSSLQMVTLGWMNIGAAVSPDVALAVVAPAYLVCGPAQLPLAVGVALAIPFALIGQGLTVLVRRLVSRLVHRVERDVAAGHLERVTQGHLLSLVLQGLRVMVPVALLLCIPTSLIQSLMGDVPAFVTNGLAVAEGFIAVVGYAMVIQMMATKQLWPFFFLGFALAAVKGLSMLSLGMIGLAIAIIVVSYSSQQQPPQTGSGDDDLDDLDRELEDL</sequence>
<dbReference type="STRING" id="1423804.FD14_GL002042"/>
<organism evidence="11 12">
    <name type="scientific">Secundilactobacillus similis DSM 23365 = JCM 2765</name>
    <dbReference type="NCBI Taxonomy" id="1423804"/>
    <lineage>
        <taxon>Bacteria</taxon>
        <taxon>Bacillati</taxon>
        <taxon>Bacillota</taxon>
        <taxon>Bacilli</taxon>
        <taxon>Lactobacillales</taxon>
        <taxon>Lactobacillaceae</taxon>
        <taxon>Secundilactobacillus</taxon>
    </lineage>
</organism>
<evidence type="ECO:0000256" key="10">
    <source>
        <dbReference type="SAM" id="Phobius"/>
    </source>
</evidence>
<keyword evidence="8 10" id="KW-0472">Membrane</keyword>